<dbReference type="InterPro" id="IPR025334">
    <property type="entry name" value="DUF4240"/>
</dbReference>
<protein>
    <recommendedName>
        <fullName evidence="2">DUF4240 domain-containing protein</fullName>
    </recommendedName>
</protein>
<dbReference type="RefSeq" id="WP_010855926.1">
    <property type="nucleotide sequence ID" value="NZ_AQHR01000098.1"/>
</dbReference>
<dbReference type="EMBL" id="AQHR01000098">
    <property type="protein sequence ID" value="EON75709.1"/>
    <property type="molecule type" value="Genomic_DNA"/>
</dbReference>
<dbReference type="Pfam" id="PF14024">
    <property type="entry name" value="DUF4240"/>
    <property type="match status" value="1"/>
</dbReference>
<evidence type="ECO:0000256" key="1">
    <source>
        <dbReference type="SAM" id="Phobius"/>
    </source>
</evidence>
<dbReference type="STRING" id="1232681.ADIS_3799"/>
<evidence type="ECO:0000313" key="4">
    <source>
        <dbReference type="Proteomes" id="UP000013909"/>
    </source>
</evidence>
<organism evidence="3 4">
    <name type="scientific">Lunatimonas lonarensis</name>
    <dbReference type="NCBI Taxonomy" id="1232681"/>
    <lineage>
        <taxon>Bacteria</taxon>
        <taxon>Pseudomonadati</taxon>
        <taxon>Bacteroidota</taxon>
        <taxon>Cytophagia</taxon>
        <taxon>Cytophagales</taxon>
        <taxon>Cyclobacteriaceae</taxon>
    </lineage>
</organism>
<name>R7ZNV8_9BACT</name>
<evidence type="ECO:0000259" key="2">
    <source>
        <dbReference type="Pfam" id="PF14024"/>
    </source>
</evidence>
<accession>R7ZNV8</accession>
<dbReference type="Proteomes" id="UP000013909">
    <property type="component" value="Unassembled WGS sequence"/>
</dbReference>
<keyword evidence="1" id="KW-0812">Transmembrane</keyword>
<keyword evidence="1" id="KW-0472">Membrane</keyword>
<evidence type="ECO:0000313" key="3">
    <source>
        <dbReference type="EMBL" id="EON75709.1"/>
    </source>
</evidence>
<comment type="caution">
    <text evidence="3">The sequence shown here is derived from an EMBL/GenBank/DDBJ whole genome shotgun (WGS) entry which is preliminary data.</text>
</comment>
<keyword evidence="1" id="KW-1133">Transmembrane helix</keyword>
<sequence>MDEIFDYFGPQGTPVILGLLMAFGVLFIKWVITKRENLQSDEINRTVFQNEFKKAISTQESIHVADFLLDESAFWDLIDKTRKKSKDNFKNQCGLLKQYFEDSNTGDLLAFQSRLFYFILKYNSYKLQAAFSIVSYSTPFADYGAFLEWMISKGETLANNYIQNPELLENANFSGIDNSVGMSTFLGEVYNTKTGKLVPTIEGFDENALDDSEIIDPKMIPDSFPRLWKKFIV</sequence>
<dbReference type="OrthoDB" id="6200718at2"/>
<keyword evidence="4" id="KW-1185">Reference proteome</keyword>
<gene>
    <name evidence="3" type="ORF">ADIS_3799</name>
</gene>
<dbReference type="AlphaFoldDB" id="R7ZNV8"/>
<feature type="transmembrane region" description="Helical" evidence="1">
    <location>
        <begin position="12"/>
        <end position="32"/>
    </location>
</feature>
<proteinExistence type="predicted"/>
<reference evidence="3 4" key="1">
    <citation type="submission" date="2013-02" db="EMBL/GenBank/DDBJ databases">
        <title>A novel strain isolated from Lonar lake, Maharashtra, India.</title>
        <authorList>
            <person name="Singh A."/>
        </authorList>
    </citation>
    <scope>NUCLEOTIDE SEQUENCE [LARGE SCALE GENOMIC DNA]</scope>
    <source>
        <strain evidence="3 4">AK24</strain>
    </source>
</reference>
<feature type="domain" description="DUF4240" evidence="2">
    <location>
        <begin position="70"/>
        <end position="171"/>
    </location>
</feature>